<dbReference type="PANTHER" id="PTHR14594">
    <property type="entry name" value="CENTROSOMAL PROTEIN OF 70 KDA"/>
    <property type="match status" value="1"/>
</dbReference>
<sequence>MDSRVQHRDKTYVYLWTCRQFQQEQAEWEGINRLLQHHGFKPIQLADPMENKNLLDVVLLDKKSAAEIKLILKSLVKDTERRQALIQELIQSNNQLKDEVQQQEARAARQSQRASDLEKILDGVKTKIQDLEDDYIAKAAQQQNQMKQLQTDKKDSQKRYRLLEQKVGEEKEVISQLQKRLECVVNEEEKRTTRQNKVFQQFCKRGAKESSVLDQQLLDVIDAYETKIQHLQTELRKYKGDTDESSQEELPVRRKRQDKNEILDATPNYKALLKSYQDQLKESKAQKEQMRQEHVKLKQELESRPTAKELKSCKQQLKRMDRIIQRSNITSAEHGNNENDEGADRTEVEHIDCLHANICRRFLKSICKELNVQDLNDLVPAARVRAKEAEANPKLVKVLSAIKTVVSNQRAPLLQSHSDTVEEQGYEQLLPTIEMWAEQLVSLKDLQCVLKKLMLRLVPWHSFGTHDPSSGVRVEHLLLMVDILLKETETKDKEVKKPSQQTLQAIVSHFQKLFDVNSISGVYPRMSEVYSKLGEMTNAMRNLRDLLGLDDSTPPSALVNMVGKLCCSINDGTSQQVQQLLGTQDIESIINRLEEHEEFFPAFQALIQELLQILDVNHLDDVLSTVRSLKLLAE</sequence>
<evidence type="ECO:0000256" key="7">
    <source>
        <dbReference type="ARBA" id="ARBA00023212"/>
    </source>
</evidence>
<keyword evidence="7" id="KW-0206">Cytoskeleton</keyword>
<reference evidence="11 12" key="1">
    <citation type="submission" date="2021-05" db="EMBL/GenBank/DDBJ databases">
        <authorList>
            <person name="Zahm M."/>
            <person name="Klopp C."/>
            <person name="Cabau C."/>
            <person name="Kuhl H."/>
            <person name="Suciu R."/>
            <person name="Ciorpac M."/>
            <person name="Holostenco D."/>
            <person name="Gessner J."/>
            <person name="Wuertz S."/>
            <person name="Hohne C."/>
            <person name="Stock M."/>
            <person name="Gislard M."/>
            <person name="Lluch J."/>
            <person name="Milhes M."/>
            <person name="Lampietro C."/>
            <person name="Lopez Roques C."/>
            <person name="Donnadieu C."/>
            <person name="Du K."/>
            <person name="Schartl M."/>
            <person name="Guiguen Y."/>
        </authorList>
    </citation>
    <scope>NUCLEOTIDE SEQUENCE [LARGE SCALE GENOMIC DNA]</scope>
    <source>
        <strain evidence="11">Hh-F2</strain>
        <tissue evidence="11">Blood</tissue>
    </source>
</reference>
<keyword evidence="6 9" id="KW-0175">Coiled coil</keyword>
<evidence type="ECO:0000256" key="9">
    <source>
        <dbReference type="SAM" id="Coils"/>
    </source>
</evidence>
<protein>
    <recommendedName>
        <fullName evidence="3">Centrosomal protein of 70 kDa</fullName>
    </recommendedName>
</protein>
<name>A0ABR0ZK54_HUSHU</name>
<keyword evidence="5" id="KW-0802">TPR repeat</keyword>
<dbReference type="InterPro" id="IPR037692">
    <property type="entry name" value="CEP70"/>
</dbReference>
<evidence type="ECO:0000256" key="3">
    <source>
        <dbReference type="ARBA" id="ARBA00018408"/>
    </source>
</evidence>
<feature type="coiled-coil region" evidence="9">
    <location>
        <begin position="82"/>
        <end position="180"/>
    </location>
</feature>
<organism evidence="11 12">
    <name type="scientific">Huso huso</name>
    <name type="common">Beluga</name>
    <name type="synonym">Acipenser huso</name>
    <dbReference type="NCBI Taxonomy" id="61971"/>
    <lineage>
        <taxon>Eukaryota</taxon>
        <taxon>Metazoa</taxon>
        <taxon>Chordata</taxon>
        <taxon>Craniata</taxon>
        <taxon>Vertebrata</taxon>
        <taxon>Euteleostomi</taxon>
        <taxon>Actinopterygii</taxon>
        <taxon>Chondrostei</taxon>
        <taxon>Acipenseriformes</taxon>
        <taxon>Acipenseridae</taxon>
        <taxon>Huso</taxon>
    </lineage>
</organism>
<evidence type="ECO:0000256" key="2">
    <source>
        <dbReference type="ARBA" id="ARBA00011832"/>
    </source>
</evidence>
<comment type="subunit">
    <text evidence="2">Directly interacts with tubulin-gamma; this interaction determines centrosomal localization.</text>
</comment>
<evidence type="ECO:0000256" key="5">
    <source>
        <dbReference type="ARBA" id="ARBA00022803"/>
    </source>
</evidence>
<dbReference type="Proteomes" id="UP001369086">
    <property type="component" value="Unassembled WGS sequence"/>
</dbReference>
<comment type="function">
    <text evidence="8">Plays a role in the organization of both preexisting and nascent microtubules in interphase cells. During mitosis, required for the organization and orientation of the mitotic spindle.</text>
</comment>
<evidence type="ECO:0000256" key="6">
    <source>
        <dbReference type="ARBA" id="ARBA00023054"/>
    </source>
</evidence>
<evidence type="ECO:0000313" key="12">
    <source>
        <dbReference type="Proteomes" id="UP001369086"/>
    </source>
</evidence>
<accession>A0ABR0ZK54</accession>
<feature type="coiled-coil region" evidence="9">
    <location>
        <begin position="273"/>
        <end position="304"/>
    </location>
</feature>
<evidence type="ECO:0000256" key="8">
    <source>
        <dbReference type="ARBA" id="ARBA00025273"/>
    </source>
</evidence>
<dbReference type="EMBL" id="JAHFZB010000010">
    <property type="protein sequence ID" value="KAK6485188.1"/>
    <property type="molecule type" value="Genomic_DNA"/>
</dbReference>
<evidence type="ECO:0000313" key="11">
    <source>
        <dbReference type="EMBL" id="KAK6485188.1"/>
    </source>
</evidence>
<evidence type="ECO:0000256" key="10">
    <source>
        <dbReference type="SAM" id="MobiDB-lite"/>
    </source>
</evidence>
<gene>
    <name evidence="11" type="ORF">HHUSO_G13150</name>
</gene>
<evidence type="ECO:0000256" key="1">
    <source>
        <dbReference type="ARBA" id="ARBA00004300"/>
    </source>
</evidence>
<feature type="region of interest" description="Disordered" evidence="10">
    <location>
        <begin position="237"/>
        <end position="264"/>
    </location>
</feature>
<evidence type="ECO:0000256" key="4">
    <source>
        <dbReference type="ARBA" id="ARBA00022490"/>
    </source>
</evidence>
<comment type="caution">
    <text evidence="11">The sequence shown here is derived from an EMBL/GenBank/DDBJ whole genome shotgun (WGS) entry which is preliminary data.</text>
</comment>
<keyword evidence="12" id="KW-1185">Reference proteome</keyword>
<dbReference type="PANTHER" id="PTHR14594:SF1">
    <property type="entry name" value="CENTROSOMAL PROTEIN OF 70 KDA"/>
    <property type="match status" value="1"/>
</dbReference>
<keyword evidence="4" id="KW-0963">Cytoplasm</keyword>
<comment type="subcellular location">
    <subcellularLocation>
        <location evidence="1">Cytoplasm</location>
        <location evidence="1">Cytoskeleton</location>
        <location evidence="1">Microtubule organizing center</location>
        <location evidence="1">Centrosome</location>
    </subcellularLocation>
</comment>
<proteinExistence type="predicted"/>